<comment type="caution">
    <text evidence="4">The sequence shown here is derived from an EMBL/GenBank/DDBJ whole genome shotgun (WGS) entry which is preliminary data.</text>
</comment>
<feature type="transmembrane region" description="Helical" evidence="2">
    <location>
        <begin position="81"/>
        <end position="110"/>
    </location>
</feature>
<keyword evidence="2" id="KW-1133">Transmembrane helix</keyword>
<feature type="region of interest" description="Disordered" evidence="1">
    <location>
        <begin position="237"/>
        <end position="258"/>
    </location>
</feature>
<evidence type="ECO:0000256" key="2">
    <source>
        <dbReference type="SAM" id="Phobius"/>
    </source>
</evidence>
<keyword evidence="2" id="KW-0812">Transmembrane</keyword>
<organism evidence="4 5">
    <name type="scientific">Streptosporangium nondiastaticum</name>
    <dbReference type="NCBI Taxonomy" id="35764"/>
    <lineage>
        <taxon>Bacteria</taxon>
        <taxon>Bacillati</taxon>
        <taxon>Actinomycetota</taxon>
        <taxon>Actinomycetes</taxon>
        <taxon>Streptosporangiales</taxon>
        <taxon>Streptosporangiaceae</taxon>
        <taxon>Streptosporangium</taxon>
    </lineage>
</organism>
<evidence type="ECO:0000313" key="4">
    <source>
        <dbReference type="EMBL" id="PSJ29932.1"/>
    </source>
</evidence>
<name>A0A9X7PJ96_9ACTN</name>
<proteinExistence type="predicted"/>
<accession>A0A9X7PJ96</accession>
<dbReference type="InterPro" id="IPR019692">
    <property type="entry name" value="CFP-6_PH"/>
</dbReference>
<keyword evidence="5" id="KW-1185">Reference proteome</keyword>
<evidence type="ECO:0000256" key="1">
    <source>
        <dbReference type="SAM" id="MobiDB-lite"/>
    </source>
</evidence>
<feature type="domain" description="Low molecular weight protein antigen 6 PH" evidence="3">
    <location>
        <begin position="144"/>
        <end position="206"/>
    </location>
</feature>
<protein>
    <recommendedName>
        <fullName evidence="3">Low molecular weight protein antigen 6 PH domain-containing protein</fullName>
    </recommendedName>
</protein>
<dbReference type="AlphaFoldDB" id="A0A9X7PJ96"/>
<dbReference type="Pfam" id="PF10756">
    <property type="entry name" value="bPH_6"/>
    <property type="match status" value="1"/>
</dbReference>
<feature type="transmembrane region" description="Helical" evidence="2">
    <location>
        <begin position="122"/>
        <end position="140"/>
    </location>
</feature>
<dbReference type="EMBL" id="PXWG01000005">
    <property type="protein sequence ID" value="PSJ29932.1"/>
    <property type="molecule type" value="Genomic_DNA"/>
</dbReference>
<evidence type="ECO:0000259" key="3">
    <source>
        <dbReference type="Pfam" id="PF10756"/>
    </source>
</evidence>
<keyword evidence="2" id="KW-0472">Membrane</keyword>
<sequence>MEGLRRNRIRAGGGHRTHLERVVVVAHAAHPASSRYVRSKPLDQPTPSAYCPPCYVILKNPYGFMGGSRMKGMDEYRVTGVVWRIVATLWVLAGLAALCWVTFSIGWGAYLDAFPDDDGESYVMLAAAILTLPLPLGALVHGHRARTWVADDGLRTRRLGRVRFLPWQEIAKVDIGRHRYGNDGPYHNLYIQVRLRNGRRRKLPALATEPRMYAVHADMVARWKAATDAATAAATDAANHTDAGAPHGTQPRMVQLTK</sequence>
<dbReference type="Proteomes" id="UP000242427">
    <property type="component" value="Unassembled WGS sequence"/>
</dbReference>
<evidence type="ECO:0000313" key="5">
    <source>
        <dbReference type="Proteomes" id="UP000242427"/>
    </source>
</evidence>
<gene>
    <name evidence="4" type="ORF">B7P34_03955</name>
</gene>
<reference evidence="4 5" key="1">
    <citation type="submission" date="2018-03" db="EMBL/GenBank/DDBJ databases">
        <title>Chitinolytic properties of Streptosporangium nondiastaticum TBG75A20.</title>
        <authorList>
            <person name="Gayathri V."/>
            <person name="Shiburaj S."/>
        </authorList>
    </citation>
    <scope>NUCLEOTIDE SEQUENCE [LARGE SCALE GENOMIC DNA]</scope>
    <source>
        <strain evidence="4 5">TBG75A20</strain>
    </source>
</reference>